<dbReference type="STRING" id="387005.A0A183HGS4"/>
<evidence type="ECO:0000313" key="4">
    <source>
        <dbReference type="WBParaSite" id="OFLC_0000668501-mRNA-1"/>
    </source>
</evidence>
<reference evidence="2 3" key="2">
    <citation type="submission" date="2018-11" db="EMBL/GenBank/DDBJ databases">
        <authorList>
            <consortium name="Pathogen Informatics"/>
        </authorList>
    </citation>
    <scope>NUCLEOTIDE SEQUENCE [LARGE SCALE GENOMIC DNA]</scope>
</reference>
<dbReference type="Proteomes" id="UP000267606">
    <property type="component" value="Unassembled WGS sequence"/>
</dbReference>
<keyword evidence="1" id="KW-0472">Membrane</keyword>
<feature type="transmembrane region" description="Helical" evidence="1">
    <location>
        <begin position="95"/>
        <end position="111"/>
    </location>
</feature>
<dbReference type="WBParaSite" id="OFLC_0000668501-mRNA-1">
    <property type="protein sequence ID" value="OFLC_0000668501-mRNA-1"/>
    <property type="gene ID" value="OFLC_0000668501"/>
</dbReference>
<keyword evidence="1" id="KW-0812">Transmembrane</keyword>
<keyword evidence="3" id="KW-1185">Reference proteome</keyword>
<sequence>MIFFDIFWSFCINLLTLVTTHPHSSVMLIIPLGKKDKSAKLSVIDIMVPGIFLNIILKFAEMYDTGTFLLSFYAVIFGLFVTELIGLLRQKTTPAIVIPGVFAILASMLSVENPSDLWRFGIKH</sequence>
<proteinExistence type="predicted"/>
<reference evidence="4" key="1">
    <citation type="submission" date="2016-06" db="UniProtKB">
        <authorList>
            <consortium name="WormBaseParasite"/>
        </authorList>
    </citation>
    <scope>IDENTIFICATION</scope>
</reference>
<feature type="transmembrane region" description="Helical" evidence="1">
    <location>
        <begin position="6"/>
        <end position="30"/>
    </location>
</feature>
<protein>
    <submittedName>
        <fullName evidence="4">Na_H_Exchanger domain-containing protein</fullName>
    </submittedName>
</protein>
<accession>A0A183HGS4</accession>
<feature type="transmembrane region" description="Helical" evidence="1">
    <location>
        <begin position="66"/>
        <end position="88"/>
    </location>
</feature>
<evidence type="ECO:0000313" key="2">
    <source>
        <dbReference type="EMBL" id="VDO47500.1"/>
    </source>
</evidence>
<dbReference type="AlphaFoldDB" id="A0A183HGS4"/>
<organism evidence="4">
    <name type="scientific">Onchocerca flexuosa</name>
    <dbReference type="NCBI Taxonomy" id="387005"/>
    <lineage>
        <taxon>Eukaryota</taxon>
        <taxon>Metazoa</taxon>
        <taxon>Ecdysozoa</taxon>
        <taxon>Nematoda</taxon>
        <taxon>Chromadorea</taxon>
        <taxon>Rhabditida</taxon>
        <taxon>Spirurina</taxon>
        <taxon>Spiruromorpha</taxon>
        <taxon>Filarioidea</taxon>
        <taxon>Onchocercidae</taxon>
        <taxon>Onchocerca</taxon>
    </lineage>
</organism>
<evidence type="ECO:0000256" key="1">
    <source>
        <dbReference type="SAM" id="Phobius"/>
    </source>
</evidence>
<gene>
    <name evidence="2" type="ORF">OFLC_LOCUS6687</name>
</gene>
<dbReference type="EMBL" id="UZAJ01006513">
    <property type="protein sequence ID" value="VDO47500.1"/>
    <property type="molecule type" value="Genomic_DNA"/>
</dbReference>
<name>A0A183HGS4_9BILA</name>
<evidence type="ECO:0000313" key="3">
    <source>
        <dbReference type="Proteomes" id="UP000267606"/>
    </source>
</evidence>
<keyword evidence="1" id="KW-1133">Transmembrane helix</keyword>